<dbReference type="PANTHER" id="PTHR34512">
    <property type="entry name" value="CELL SURFACE PROTEIN"/>
    <property type="match status" value="1"/>
</dbReference>
<comment type="subcellular location">
    <subcellularLocation>
        <location evidence="4">Cell outer membrane</location>
        <topology evidence="4">Lipid-anchor</topology>
    </subcellularLocation>
</comment>
<evidence type="ECO:0000256" key="4">
    <source>
        <dbReference type="HAMAP-Rule" id="MF_00923"/>
    </source>
</evidence>
<dbReference type="PANTHER" id="PTHR34512:SF30">
    <property type="entry name" value="OUTER MEMBRANE PROTEIN ASSEMBLY FACTOR BAMB"/>
    <property type="match status" value="1"/>
</dbReference>
<evidence type="ECO:0000313" key="7">
    <source>
        <dbReference type="EMBL" id="RZS58654.1"/>
    </source>
</evidence>
<keyword evidence="4" id="KW-0564">Palmitate</keyword>
<proteinExistence type="inferred from homology"/>
<comment type="subunit">
    <text evidence="4">Part of the Bam complex.</text>
</comment>
<comment type="caution">
    <text evidence="7">The sequence shown here is derived from an EMBL/GenBank/DDBJ whole genome shotgun (WGS) entry which is preliminary data.</text>
</comment>
<dbReference type="GO" id="GO:0009279">
    <property type="term" value="C:cell outer membrane"/>
    <property type="evidence" value="ECO:0007669"/>
    <property type="project" value="UniProtKB-SubCell"/>
</dbReference>
<keyword evidence="3 4" id="KW-0998">Cell outer membrane</keyword>
<dbReference type="EMBL" id="SGWV01000007">
    <property type="protein sequence ID" value="RZS58654.1"/>
    <property type="molecule type" value="Genomic_DNA"/>
</dbReference>
<evidence type="ECO:0000256" key="2">
    <source>
        <dbReference type="ARBA" id="ARBA00023136"/>
    </source>
</evidence>
<dbReference type="InterPro" id="IPR018391">
    <property type="entry name" value="PQQ_b-propeller_rpt"/>
</dbReference>
<dbReference type="InterPro" id="IPR017687">
    <property type="entry name" value="BamB"/>
</dbReference>
<dbReference type="InterPro" id="IPR015943">
    <property type="entry name" value="WD40/YVTN_repeat-like_dom_sf"/>
</dbReference>
<reference evidence="7 8" key="1">
    <citation type="submission" date="2019-02" db="EMBL/GenBank/DDBJ databases">
        <title>Genomic Encyclopedia of Type Strains, Phase IV (KMG-IV): sequencing the most valuable type-strain genomes for metagenomic binning, comparative biology and taxonomic classification.</title>
        <authorList>
            <person name="Goeker M."/>
        </authorList>
    </citation>
    <scope>NUCLEOTIDE SEQUENCE [LARGE SCALE GENOMIC DNA]</scope>
    <source>
        <strain evidence="7 8">DSM 10617</strain>
    </source>
</reference>
<dbReference type="PROSITE" id="PS51257">
    <property type="entry name" value="PROKAR_LIPOPROTEIN"/>
    <property type="match status" value="1"/>
</dbReference>
<feature type="signal peptide" evidence="5">
    <location>
        <begin position="1"/>
        <end position="21"/>
    </location>
</feature>
<dbReference type="GO" id="GO:0051205">
    <property type="term" value="P:protein insertion into membrane"/>
    <property type="evidence" value="ECO:0007669"/>
    <property type="project" value="UniProtKB-UniRule"/>
</dbReference>
<evidence type="ECO:0000313" key="8">
    <source>
        <dbReference type="Proteomes" id="UP000293433"/>
    </source>
</evidence>
<dbReference type="SUPFAM" id="SSF50998">
    <property type="entry name" value="Quinoprotein alcohol dehydrogenase-like"/>
    <property type="match status" value="1"/>
</dbReference>
<feature type="chain" id="PRO_5021052219" description="Outer membrane protein assembly factor BamB" evidence="5">
    <location>
        <begin position="22"/>
        <end position="375"/>
    </location>
</feature>
<dbReference type="GO" id="GO:0043165">
    <property type="term" value="P:Gram-negative-bacterium-type cell outer membrane assembly"/>
    <property type="evidence" value="ECO:0007669"/>
    <property type="project" value="UniProtKB-UniRule"/>
</dbReference>
<accession>A0A4Q7LUT6</accession>
<gene>
    <name evidence="4" type="primary">bamB</name>
    <name evidence="7" type="ORF">EV685_0950</name>
</gene>
<keyword evidence="4" id="KW-0449">Lipoprotein</keyword>
<protein>
    <recommendedName>
        <fullName evidence="4">Outer membrane protein assembly factor BamB</fullName>
    </recommendedName>
</protein>
<dbReference type="Gene3D" id="2.130.10.10">
    <property type="entry name" value="YVTN repeat-like/Quinoprotein amine dehydrogenase"/>
    <property type="match status" value="1"/>
</dbReference>
<dbReference type="RefSeq" id="WP_242615418.1">
    <property type="nucleotide sequence ID" value="NZ_SGWV01000007.1"/>
</dbReference>
<dbReference type="Pfam" id="PF13360">
    <property type="entry name" value="PQQ_2"/>
    <property type="match status" value="1"/>
</dbReference>
<dbReference type="HAMAP" id="MF_00923">
    <property type="entry name" value="OM_assembly_BamB"/>
    <property type="match status" value="1"/>
</dbReference>
<dbReference type="SMART" id="SM00564">
    <property type="entry name" value="PQQ"/>
    <property type="match status" value="3"/>
</dbReference>
<sequence>MRSVARLVGAAALIGAAALLAGCGASPPKPAPLEVVVPRITGKQVWRQSLGAAPVAGLSVAVQGDRFLVASRDGVVLALDVATGAERARIAVGEPLTAGVGSDGRHIAVVGASNDLIVLEGGKVRWRSRLGSRAVTAPLVAGERVFVQRVDRTIEAYDVLDGRKLWSLSRSGEPLALAQPGVLLPFKDTLLAGQGARLLQIDPLLGTLRQELALPAQRGTNEVERLADLVAPAVRLGDVLCLRAFQSSVGCVQVERNQLRWSRNFGGYQGVAADADVLIAADGSDRVSAWKASSGDLLWSHERVRNRRLSAPLISGSTVVFGDFEGWLHFFGRERGDSLLRLPTDGSGIAAPLVRAGTTLLAITQSGGIYAFRPD</sequence>
<organism evidence="7 8">
    <name type="scientific">Sphaerotilus mobilis</name>
    <dbReference type="NCBI Taxonomy" id="47994"/>
    <lineage>
        <taxon>Bacteria</taxon>
        <taxon>Pseudomonadati</taxon>
        <taxon>Pseudomonadota</taxon>
        <taxon>Betaproteobacteria</taxon>
        <taxon>Burkholderiales</taxon>
        <taxon>Sphaerotilaceae</taxon>
        <taxon>Sphaerotilus</taxon>
    </lineage>
</organism>
<keyword evidence="8" id="KW-1185">Reference proteome</keyword>
<keyword evidence="1 4" id="KW-0732">Signal</keyword>
<dbReference type="InterPro" id="IPR002372">
    <property type="entry name" value="PQQ_rpt_dom"/>
</dbReference>
<dbReference type="AlphaFoldDB" id="A0A4Q7LUT6"/>
<comment type="similarity">
    <text evidence="4">Belongs to the BamB family.</text>
</comment>
<keyword evidence="2 4" id="KW-0472">Membrane</keyword>
<evidence type="ECO:0000259" key="6">
    <source>
        <dbReference type="Pfam" id="PF13360"/>
    </source>
</evidence>
<evidence type="ECO:0000256" key="1">
    <source>
        <dbReference type="ARBA" id="ARBA00022729"/>
    </source>
</evidence>
<evidence type="ECO:0000256" key="5">
    <source>
        <dbReference type="SAM" id="SignalP"/>
    </source>
</evidence>
<comment type="function">
    <text evidence="4">Part of the outer membrane protein assembly complex, which is involved in assembly and insertion of beta-barrel proteins into the outer membrane.</text>
</comment>
<name>A0A4Q7LUT6_9BURK</name>
<dbReference type="InterPro" id="IPR011047">
    <property type="entry name" value="Quinoprotein_ADH-like_sf"/>
</dbReference>
<feature type="domain" description="Pyrrolo-quinoline quinone repeat" evidence="6">
    <location>
        <begin position="72"/>
        <end position="300"/>
    </location>
</feature>
<evidence type="ECO:0000256" key="3">
    <source>
        <dbReference type="ARBA" id="ARBA00023237"/>
    </source>
</evidence>
<dbReference type="Proteomes" id="UP000293433">
    <property type="component" value="Unassembled WGS sequence"/>
</dbReference>